<dbReference type="Gene3D" id="2.170.130.10">
    <property type="entry name" value="TonB-dependent receptor, plug domain"/>
    <property type="match status" value="1"/>
</dbReference>
<feature type="domain" description="TonB-dependent receptor-like beta-barrel" evidence="12">
    <location>
        <begin position="218"/>
        <end position="638"/>
    </location>
</feature>
<feature type="compositionally biased region" description="Polar residues" evidence="10">
    <location>
        <begin position="283"/>
        <end position="295"/>
    </location>
</feature>
<protein>
    <submittedName>
        <fullName evidence="14">TonB-dependent receptor</fullName>
    </submittedName>
</protein>
<comment type="similarity">
    <text evidence="8 9">Belongs to the TonB-dependent receptor family.</text>
</comment>
<dbReference type="EMBL" id="JBBHLI010000006">
    <property type="protein sequence ID" value="MEK9501541.1"/>
    <property type="molecule type" value="Genomic_DNA"/>
</dbReference>
<organism evidence="14 15">
    <name type="scientific">Gaopeijia maritima</name>
    <dbReference type="NCBI Taxonomy" id="3119007"/>
    <lineage>
        <taxon>Bacteria</taxon>
        <taxon>Pseudomonadati</taxon>
        <taxon>Gemmatimonadota</taxon>
        <taxon>Longimicrobiia</taxon>
        <taxon>Gaopeijiales</taxon>
        <taxon>Gaopeijiaceae</taxon>
        <taxon>Gaopeijia</taxon>
    </lineage>
</organism>
<evidence type="ECO:0000256" key="4">
    <source>
        <dbReference type="ARBA" id="ARBA00022692"/>
    </source>
</evidence>
<dbReference type="PROSITE" id="PS52016">
    <property type="entry name" value="TONB_DEPENDENT_REC_3"/>
    <property type="match status" value="1"/>
</dbReference>
<dbReference type="Proteomes" id="UP001484239">
    <property type="component" value="Unassembled WGS sequence"/>
</dbReference>
<feature type="domain" description="TonB-dependent receptor plug" evidence="13">
    <location>
        <begin position="79"/>
        <end position="165"/>
    </location>
</feature>
<sequence length="694" mass="72502">MNSDFSMTLRLPVAAALSTLLLTAAGAHAQQEESDTTVVQIPPMTVEVLRAPTSGALSPFAVAGIDLAAAPIPTGGAFLADALRALPGLEVQNRHNYAVGERLSVRGFGARSQFGVRGLRAVLDGIPATLPDGQTTLDHVDPASLGRVELLRGPGSAWWGNGAGGVLLLESRAPAPGQQIDARAIMGALGRRELTARAANGGDGAGSPSSSVAVTHLRWDGFRTNPLAGGTYGEAERTILTARYGRDVGAGTLRVSAVGLDLDAENPGSLPADSLDDPDRSAWGNNVRQGTGKTVRQGQLGASWRGPLASHTAEVAAWGVARELRNPIPGTVVEVDRVVAGARVAVGGVVGGTLDWGAGVEAEVQSDDRLNFGNDDGRNGDLRLDQSERVRGTALFLRGGTSLGALEVQGAVRWDAVAFRVDDHFVAEGDPDDSGRRTLDALSPSIGVMLPVGSVGLFGSVASFLETPTTTELANRPEGSGGFNPDIEPTRGWTAEVGARGTAGARLGWEIVAFRTALDDELVPFEVPSDPGRTFFRNAGTSTHRGVELALNGRLGAGVAFRSALTHVDARFDEGPTEASDGEVIPGRVPTRFETRVTVQRSAFNAEVDLSWADEMPVDDAGESVAPSWFRTDLRVGLEPLRSGGAVIEPWAEIGNLFDASYVGSVTVNAFGGRYYEPAPGRTLSVGLRVGFRP</sequence>
<proteinExistence type="inferred from homology"/>
<feature type="region of interest" description="Disordered" evidence="10">
    <location>
        <begin position="266"/>
        <end position="295"/>
    </location>
</feature>
<feature type="chain" id="PRO_5045294430" evidence="11">
    <location>
        <begin position="30"/>
        <end position="694"/>
    </location>
</feature>
<reference evidence="14 15" key="1">
    <citation type="submission" date="2024-02" db="EMBL/GenBank/DDBJ databases">
        <title>A novel Gemmatimonadota bacterium.</title>
        <authorList>
            <person name="Du Z.-J."/>
            <person name="Ye Y.-Q."/>
        </authorList>
    </citation>
    <scope>NUCLEOTIDE SEQUENCE [LARGE SCALE GENOMIC DNA]</scope>
    <source>
        <strain evidence="14 15">DH-20</strain>
    </source>
</reference>
<evidence type="ECO:0000256" key="2">
    <source>
        <dbReference type="ARBA" id="ARBA00022448"/>
    </source>
</evidence>
<evidence type="ECO:0000256" key="10">
    <source>
        <dbReference type="SAM" id="MobiDB-lite"/>
    </source>
</evidence>
<dbReference type="PANTHER" id="PTHR30069:SF28">
    <property type="entry name" value="TONB-DEPENDENT RECEPTOR YNCD-RELATED"/>
    <property type="match status" value="1"/>
</dbReference>
<comment type="caution">
    <text evidence="14">The sequence shown here is derived from an EMBL/GenBank/DDBJ whole genome shotgun (WGS) entry which is preliminary data.</text>
</comment>
<evidence type="ECO:0000259" key="12">
    <source>
        <dbReference type="Pfam" id="PF00593"/>
    </source>
</evidence>
<evidence type="ECO:0000256" key="8">
    <source>
        <dbReference type="PROSITE-ProRule" id="PRU01360"/>
    </source>
</evidence>
<keyword evidence="11" id="KW-0732">Signal</keyword>
<dbReference type="Pfam" id="PF07715">
    <property type="entry name" value="Plug"/>
    <property type="match status" value="1"/>
</dbReference>
<dbReference type="InterPro" id="IPR012910">
    <property type="entry name" value="Plug_dom"/>
</dbReference>
<feature type="signal peptide" evidence="11">
    <location>
        <begin position="1"/>
        <end position="29"/>
    </location>
</feature>
<name>A0ABU9E9W9_9BACT</name>
<evidence type="ECO:0000259" key="13">
    <source>
        <dbReference type="Pfam" id="PF07715"/>
    </source>
</evidence>
<dbReference type="InterPro" id="IPR000531">
    <property type="entry name" value="Beta-barrel_TonB"/>
</dbReference>
<evidence type="ECO:0000313" key="14">
    <source>
        <dbReference type="EMBL" id="MEK9501541.1"/>
    </source>
</evidence>
<dbReference type="InterPro" id="IPR039426">
    <property type="entry name" value="TonB-dep_rcpt-like"/>
</dbReference>
<evidence type="ECO:0000256" key="7">
    <source>
        <dbReference type="ARBA" id="ARBA00023237"/>
    </source>
</evidence>
<dbReference type="Pfam" id="PF00593">
    <property type="entry name" value="TonB_dep_Rec_b-barrel"/>
    <property type="match status" value="1"/>
</dbReference>
<keyword evidence="3 8" id="KW-1134">Transmembrane beta strand</keyword>
<keyword evidence="4 8" id="KW-0812">Transmembrane</keyword>
<accession>A0ABU9E9W9</accession>
<dbReference type="Gene3D" id="2.40.170.20">
    <property type="entry name" value="TonB-dependent receptor, beta-barrel domain"/>
    <property type="match status" value="1"/>
</dbReference>
<evidence type="ECO:0000256" key="5">
    <source>
        <dbReference type="ARBA" id="ARBA00023077"/>
    </source>
</evidence>
<keyword evidence="14" id="KW-0675">Receptor</keyword>
<evidence type="ECO:0000256" key="6">
    <source>
        <dbReference type="ARBA" id="ARBA00023136"/>
    </source>
</evidence>
<keyword evidence="5 9" id="KW-0798">TonB box</keyword>
<dbReference type="PANTHER" id="PTHR30069">
    <property type="entry name" value="TONB-DEPENDENT OUTER MEMBRANE RECEPTOR"/>
    <property type="match status" value="1"/>
</dbReference>
<keyword evidence="7 8" id="KW-0998">Cell outer membrane</keyword>
<gene>
    <name evidence="14" type="ORF">WI372_11175</name>
</gene>
<dbReference type="SUPFAM" id="SSF56935">
    <property type="entry name" value="Porins"/>
    <property type="match status" value="1"/>
</dbReference>
<evidence type="ECO:0000313" key="15">
    <source>
        <dbReference type="Proteomes" id="UP001484239"/>
    </source>
</evidence>
<keyword evidence="2 8" id="KW-0813">Transport</keyword>
<evidence type="ECO:0000256" key="3">
    <source>
        <dbReference type="ARBA" id="ARBA00022452"/>
    </source>
</evidence>
<dbReference type="RefSeq" id="WP_405286995.1">
    <property type="nucleotide sequence ID" value="NZ_JBBHLI010000006.1"/>
</dbReference>
<evidence type="ECO:0000256" key="9">
    <source>
        <dbReference type="RuleBase" id="RU003357"/>
    </source>
</evidence>
<evidence type="ECO:0000256" key="11">
    <source>
        <dbReference type="SAM" id="SignalP"/>
    </source>
</evidence>
<dbReference type="InterPro" id="IPR036942">
    <property type="entry name" value="Beta-barrel_TonB_sf"/>
</dbReference>
<keyword evidence="15" id="KW-1185">Reference proteome</keyword>
<comment type="subcellular location">
    <subcellularLocation>
        <location evidence="1 8">Cell outer membrane</location>
        <topology evidence="1 8">Multi-pass membrane protein</topology>
    </subcellularLocation>
</comment>
<dbReference type="InterPro" id="IPR037066">
    <property type="entry name" value="Plug_dom_sf"/>
</dbReference>
<evidence type="ECO:0000256" key="1">
    <source>
        <dbReference type="ARBA" id="ARBA00004571"/>
    </source>
</evidence>
<keyword evidence="6 8" id="KW-0472">Membrane</keyword>